<dbReference type="Proteomes" id="UP001430848">
    <property type="component" value="Unassembled WGS sequence"/>
</dbReference>
<feature type="region of interest" description="Disordered" evidence="1">
    <location>
        <begin position="133"/>
        <end position="223"/>
    </location>
</feature>
<dbReference type="SMART" id="SM00213">
    <property type="entry name" value="UBQ"/>
    <property type="match status" value="1"/>
</dbReference>
<keyword evidence="4" id="KW-1185">Reference proteome</keyword>
<name>A0ABR1PBR6_DIAER</name>
<proteinExistence type="predicted"/>
<feature type="domain" description="Ubiquitin-like" evidence="2">
    <location>
        <begin position="47"/>
        <end position="123"/>
    </location>
</feature>
<accession>A0ABR1PBR6</accession>
<dbReference type="InterPro" id="IPR000626">
    <property type="entry name" value="Ubiquitin-like_dom"/>
</dbReference>
<feature type="compositionally biased region" description="Polar residues" evidence="1">
    <location>
        <begin position="160"/>
        <end position="170"/>
    </location>
</feature>
<dbReference type="SUPFAM" id="SSF54236">
    <property type="entry name" value="Ubiquitin-like"/>
    <property type="match status" value="1"/>
</dbReference>
<dbReference type="PROSITE" id="PS50053">
    <property type="entry name" value="UBIQUITIN_2"/>
    <property type="match status" value="1"/>
</dbReference>
<evidence type="ECO:0000256" key="1">
    <source>
        <dbReference type="SAM" id="MobiDB-lite"/>
    </source>
</evidence>
<comment type="caution">
    <text evidence="3">The sequence shown here is derived from an EMBL/GenBank/DDBJ whole genome shotgun (WGS) entry which is preliminary data.</text>
</comment>
<dbReference type="InterPro" id="IPR022617">
    <property type="entry name" value="Rad60/SUMO-like_dom"/>
</dbReference>
<gene>
    <name evidence="3" type="primary">SMT3_2</name>
    <name evidence="3" type="ORF">SLS63_005524</name>
</gene>
<dbReference type="Gene3D" id="3.10.20.90">
    <property type="entry name" value="Phosphatidylinositol 3-kinase Catalytic Subunit, Chain A, domain 1"/>
    <property type="match status" value="1"/>
</dbReference>
<evidence type="ECO:0000313" key="4">
    <source>
        <dbReference type="Proteomes" id="UP001430848"/>
    </source>
</evidence>
<dbReference type="Pfam" id="PF11976">
    <property type="entry name" value="Rad60-SLD"/>
    <property type="match status" value="1"/>
</dbReference>
<dbReference type="InterPro" id="IPR029071">
    <property type="entry name" value="Ubiquitin-like_domsf"/>
</dbReference>
<feature type="compositionally biased region" description="Basic and acidic residues" evidence="1">
    <location>
        <begin position="203"/>
        <end position="223"/>
    </location>
</feature>
<feature type="compositionally biased region" description="Basic and acidic residues" evidence="1">
    <location>
        <begin position="180"/>
        <end position="192"/>
    </location>
</feature>
<evidence type="ECO:0000259" key="2">
    <source>
        <dbReference type="PROSITE" id="PS50053"/>
    </source>
</evidence>
<sequence>MPTLTAYELVTISTHKLILNPCAQMSFRQHTSNSPAAEGQEAPAQTEHLSIKVTDNNNELVFKIKKSTKLEKLIDSFCERHGKDPGSVRFLFEGDRIKKSDTPDSLEMEDGDTIEVFYEQTGGNGLCTVFRRGKPYGDDTIAPRGGKRAESENTADDDTVNSTAVATPTDGNPPAKKQKLAHESDVTEKESEVLNEGGAAEHNGGRRDGLAEVEGWHGEESRV</sequence>
<evidence type="ECO:0000313" key="3">
    <source>
        <dbReference type="EMBL" id="KAK7731249.1"/>
    </source>
</evidence>
<dbReference type="EMBL" id="JAKNSF020000023">
    <property type="protein sequence ID" value="KAK7731249.1"/>
    <property type="molecule type" value="Genomic_DNA"/>
</dbReference>
<protein>
    <submittedName>
        <fullName evidence="3">SUMO protein smt3</fullName>
    </submittedName>
</protein>
<organism evidence="3 4">
    <name type="scientific">Diaporthe eres</name>
    <name type="common">Phomopsis oblonga</name>
    <dbReference type="NCBI Taxonomy" id="83184"/>
    <lineage>
        <taxon>Eukaryota</taxon>
        <taxon>Fungi</taxon>
        <taxon>Dikarya</taxon>
        <taxon>Ascomycota</taxon>
        <taxon>Pezizomycotina</taxon>
        <taxon>Sordariomycetes</taxon>
        <taxon>Sordariomycetidae</taxon>
        <taxon>Diaporthales</taxon>
        <taxon>Diaporthaceae</taxon>
        <taxon>Diaporthe</taxon>
        <taxon>Diaporthe eres species complex</taxon>
    </lineage>
</organism>
<dbReference type="PANTHER" id="PTHR10562">
    <property type="entry name" value="SMALL UBIQUITIN-RELATED MODIFIER"/>
    <property type="match status" value="1"/>
</dbReference>
<reference evidence="3 4" key="1">
    <citation type="submission" date="2024-02" db="EMBL/GenBank/DDBJ databases">
        <title>De novo assembly and annotation of 12 fungi associated with fruit tree decline syndrome in Ontario, Canada.</title>
        <authorList>
            <person name="Sulman M."/>
            <person name="Ellouze W."/>
            <person name="Ilyukhin E."/>
        </authorList>
    </citation>
    <scope>NUCLEOTIDE SEQUENCE [LARGE SCALE GENOMIC DNA]</scope>
    <source>
        <strain evidence="3 4">M169</strain>
    </source>
</reference>